<evidence type="ECO:0000256" key="1">
    <source>
        <dbReference type="SAM" id="Phobius"/>
    </source>
</evidence>
<dbReference type="GeneID" id="6077725"/>
<keyword evidence="1" id="KW-0812">Transmembrane</keyword>
<evidence type="ECO:0000313" key="3">
    <source>
        <dbReference type="Proteomes" id="UP000001194"/>
    </source>
</evidence>
<proteinExistence type="predicted"/>
<feature type="transmembrane region" description="Helical" evidence="1">
    <location>
        <begin position="12"/>
        <end position="36"/>
    </location>
</feature>
<dbReference type="RefSeq" id="XP_001882103.1">
    <property type="nucleotide sequence ID" value="XM_001882068.1"/>
</dbReference>
<keyword evidence="3" id="KW-1185">Reference proteome</keyword>
<dbReference type="InParanoid" id="B0DDZ2"/>
<dbReference type="HOGENOM" id="CLU_894486_0_0_1"/>
<reference evidence="2 3" key="1">
    <citation type="journal article" date="2008" name="Nature">
        <title>The genome of Laccaria bicolor provides insights into mycorrhizal symbiosis.</title>
        <authorList>
            <person name="Martin F."/>
            <person name="Aerts A."/>
            <person name="Ahren D."/>
            <person name="Brun A."/>
            <person name="Danchin E.G.J."/>
            <person name="Duchaussoy F."/>
            <person name="Gibon J."/>
            <person name="Kohler A."/>
            <person name="Lindquist E."/>
            <person name="Pereda V."/>
            <person name="Salamov A."/>
            <person name="Shapiro H.J."/>
            <person name="Wuyts J."/>
            <person name="Blaudez D."/>
            <person name="Buee M."/>
            <person name="Brokstein P."/>
            <person name="Canbaeck B."/>
            <person name="Cohen D."/>
            <person name="Courty P.E."/>
            <person name="Coutinho P.M."/>
            <person name="Delaruelle C."/>
            <person name="Detter J.C."/>
            <person name="Deveau A."/>
            <person name="DiFazio S."/>
            <person name="Duplessis S."/>
            <person name="Fraissinet-Tachet L."/>
            <person name="Lucic E."/>
            <person name="Frey-Klett P."/>
            <person name="Fourrey C."/>
            <person name="Feussner I."/>
            <person name="Gay G."/>
            <person name="Grimwood J."/>
            <person name="Hoegger P.J."/>
            <person name="Jain P."/>
            <person name="Kilaru S."/>
            <person name="Labbe J."/>
            <person name="Lin Y.C."/>
            <person name="Legue V."/>
            <person name="Le Tacon F."/>
            <person name="Marmeisse R."/>
            <person name="Melayah D."/>
            <person name="Montanini B."/>
            <person name="Muratet M."/>
            <person name="Nehls U."/>
            <person name="Niculita-Hirzel H."/>
            <person name="Oudot-Le Secq M.P."/>
            <person name="Peter M."/>
            <person name="Quesneville H."/>
            <person name="Rajashekar B."/>
            <person name="Reich M."/>
            <person name="Rouhier N."/>
            <person name="Schmutz J."/>
            <person name="Yin T."/>
            <person name="Chalot M."/>
            <person name="Henrissat B."/>
            <person name="Kuees U."/>
            <person name="Lucas S."/>
            <person name="Van de Peer Y."/>
            <person name="Podila G.K."/>
            <person name="Polle A."/>
            <person name="Pukkila P.J."/>
            <person name="Richardson P.M."/>
            <person name="Rouze P."/>
            <person name="Sanders I.R."/>
            <person name="Stajich J.E."/>
            <person name="Tunlid A."/>
            <person name="Tuskan G."/>
            <person name="Grigoriev I.V."/>
        </authorList>
    </citation>
    <scope>NUCLEOTIDE SEQUENCE [LARGE SCALE GENOMIC DNA]</scope>
    <source>
        <strain evidence="3">S238N-H82 / ATCC MYA-4686</strain>
    </source>
</reference>
<dbReference type="KEGG" id="lbc:LACBIDRAFT_328172"/>
<dbReference type="Proteomes" id="UP000001194">
    <property type="component" value="Unassembled WGS sequence"/>
</dbReference>
<accession>B0DDZ2</accession>
<dbReference type="OrthoDB" id="3131903at2759"/>
<organism evidence="3">
    <name type="scientific">Laccaria bicolor (strain S238N-H82 / ATCC MYA-4686)</name>
    <name type="common">Bicoloured deceiver</name>
    <name type="synonym">Laccaria laccata var. bicolor</name>
    <dbReference type="NCBI Taxonomy" id="486041"/>
    <lineage>
        <taxon>Eukaryota</taxon>
        <taxon>Fungi</taxon>
        <taxon>Dikarya</taxon>
        <taxon>Basidiomycota</taxon>
        <taxon>Agaricomycotina</taxon>
        <taxon>Agaricomycetes</taxon>
        <taxon>Agaricomycetidae</taxon>
        <taxon>Agaricales</taxon>
        <taxon>Agaricineae</taxon>
        <taxon>Hydnangiaceae</taxon>
        <taxon>Laccaria</taxon>
    </lineage>
</organism>
<dbReference type="AlphaFoldDB" id="B0DDZ2"/>
<keyword evidence="1" id="KW-0472">Membrane</keyword>
<keyword evidence="1" id="KW-1133">Transmembrane helix</keyword>
<protein>
    <submittedName>
        <fullName evidence="2">Predicted protein</fullName>
    </submittedName>
</protein>
<dbReference type="EMBL" id="DS547105">
    <property type="protein sequence ID" value="EDR07172.1"/>
    <property type="molecule type" value="Genomic_DNA"/>
</dbReference>
<sequence length="311" mass="35483">MPSAVTCLGFILLFTIIFIITSLFFAFIYVTGRYIYDRLYPETRRTANDDEGVTKSHKGFIDRPTLHDGLSDRGHHTLQNQRQHSFHTLPYKGIQHVTTQGSGGTLLNTQNASTQHGIPVGVKIPPNPHVDRSAQSLRGPWMSTSNSTFDSHVHATPNPQRLSPVPAAVDEAQGYKAYSVLTITMRYSKIRNKDVHIRYFTSSSASRIRSPPSQTPCWIFDPEDLYLHWQGPSNVKVWIWERNGNGETGGAWRPIQAGYSHPRLPEHQFHVLKSARPTWIMMSTWQKRYWPGERAQLMNRKSSRHQIHTSS</sequence>
<evidence type="ECO:0000313" key="2">
    <source>
        <dbReference type="EMBL" id="EDR07172.1"/>
    </source>
</evidence>
<gene>
    <name evidence="2" type="ORF">LACBIDRAFT_328172</name>
</gene>
<name>B0DDZ2_LACBS</name>